<dbReference type="Proteomes" id="UP000472262">
    <property type="component" value="Unassembled WGS sequence"/>
</dbReference>
<keyword evidence="3" id="KW-0732">Signal</keyword>
<dbReference type="KEGG" id="sgh:107550327"/>
<dbReference type="InParanoid" id="A0A672QYQ7"/>
<evidence type="ECO:0000313" key="6">
    <source>
        <dbReference type="Proteomes" id="UP000472262"/>
    </source>
</evidence>
<keyword evidence="2" id="KW-0694">RNA-binding</keyword>
<name>A0A672QYQ7_SINGR</name>
<evidence type="ECO:0000256" key="2">
    <source>
        <dbReference type="PROSITE-ProRule" id="PRU00117"/>
    </source>
</evidence>
<evidence type="ECO:0000259" key="4">
    <source>
        <dbReference type="SMART" id="SM00322"/>
    </source>
</evidence>
<dbReference type="PANTHER" id="PTHR10288">
    <property type="entry name" value="KH DOMAIN CONTAINING RNA BINDING PROTEIN"/>
    <property type="match status" value="1"/>
</dbReference>
<keyword evidence="1" id="KW-0677">Repeat</keyword>
<dbReference type="InterPro" id="IPR004087">
    <property type="entry name" value="KH_dom"/>
</dbReference>
<dbReference type="AlphaFoldDB" id="A0A672QYQ7"/>
<dbReference type="InterPro" id="IPR004088">
    <property type="entry name" value="KH_dom_type_1"/>
</dbReference>
<dbReference type="FunFam" id="3.30.1370.10:FF:000005">
    <property type="entry name" value="poly(RC)-binding protein 2 isoform X1"/>
    <property type="match status" value="1"/>
</dbReference>
<dbReference type="Pfam" id="PF00013">
    <property type="entry name" value="KH_1"/>
    <property type="match status" value="2"/>
</dbReference>
<accession>A0A672QYQ7</accession>
<evidence type="ECO:0000256" key="3">
    <source>
        <dbReference type="SAM" id="SignalP"/>
    </source>
</evidence>
<evidence type="ECO:0000313" key="5">
    <source>
        <dbReference type="Ensembl" id="ENSSGRP00000081466.1"/>
    </source>
</evidence>
<proteinExistence type="predicted"/>
<protein>
    <recommendedName>
        <fullName evidence="4">K Homology domain-containing protein</fullName>
    </recommendedName>
</protein>
<feature type="domain" description="K Homology" evidence="4">
    <location>
        <begin position="3"/>
        <end position="70"/>
    </location>
</feature>
<feature type="chain" id="PRO_5025532442" description="K Homology domain-containing protein" evidence="3">
    <location>
        <begin position="26"/>
        <end position="232"/>
    </location>
</feature>
<reference evidence="5" key="2">
    <citation type="submission" date="2025-09" db="UniProtKB">
        <authorList>
            <consortium name="Ensembl"/>
        </authorList>
    </citation>
    <scope>IDENTIFICATION</scope>
</reference>
<reference evidence="5" key="1">
    <citation type="submission" date="2025-08" db="UniProtKB">
        <authorList>
            <consortium name="Ensembl"/>
        </authorList>
    </citation>
    <scope>IDENTIFICATION</scope>
</reference>
<dbReference type="PROSITE" id="PS50084">
    <property type="entry name" value="KH_TYPE_1"/>
    <property type="match status" value="2"/>
</dbReference>
<evidence type="ECO:0000256" key="1">
    <source>
        <dbReference type="ARBA" id="ARBA00022737"/>
    </source>
</evidence>
<dbReference type="Ensembl" id="ENSSGRT00000086738.1">
    <property type="protein sequence ID" value="ENSSGRP00000081466.1"/>
    <property type="gene ID" value="ENSSGRG00000041188.1"/>
</dbReference>
<dbReference type="CDD" id="cd22521">
    <property type="entry name" value="KH-I_PCBP1_2_rpt3"/>
    <property type="match status" value="1"/>
</dbReference>
<dbReference type="Gene3D" id="3.30.1370.10">
    <property type="entry name" value="K Homology domain, type 1"/>
    <property type="match status" value="2"/>
</dbReference>
<dbReference type="SMART" id="SM00322">
    <property type="entry name" value="KH"/>
    <property type="match status" value="2"/>
</dbReference>
<sequence>MNAPIMCYMHLLVYMCLCILQKGESVKKMREESGARINISEGNCPERIITLAGPTTAIFKAFSMIIEKLEEDISSSMSNSTLSPPKGVTIPYRPKPSGSPVIFAGGQAYAVQGQHAIPQPDLTKLHQLAMQQSPFPLAPSSQGFTAGMDATAQTGSHELTIPNDLIGCIIGRQGAKINEIRQMSGAQIKIANPVEGSTDRQVTITGSPASISLAEYLINARLSSEATGMAAN</sequence>
<dbReference type="GO" id="GO:0003723">
    <property type="term" value="F:RNA binding"/>
    <property type="evidence" value="ECO:0007669"/>
    <property type="project" value="UniProtKB-UniRule"/>
</dbReference>
<gene>
    <name evidence="5" type="primary">pcbp2</name>
</gene>
<keyword evidence="6" id="KW-1185">Reference proteome</keyword>
<dbReference type="OMA" id="MHAHISG"/>
<feature type="signal peptide" evidence="3">
    <location>
        <begin position="1"/>
        <end position="25"/>
    </location>
</feature>
<organism evidence="5 6">
    <name type="scientific">Sinocyclocheilus grahami</name>
    <name type="common">Dianchi golden-line fish</name>
    <name type="synonym">Barbus grahami</name>
    <dbReference type="NCBI Taxonomy" id="75366"/>
    <lineage>
        <taxon>Eukaryota</taxon>
        <taxon>Metazoa</taxon>
        <taxon>Chordata</taxon>
        <taxon>Craniata</taxon>
        <taxon>Vertebrata</taxon>
        <taxon>Euteleostomi</taxon>
        <taxon>Actinopterygii</taxon>
        <taxon>Neopterygii</taxon>
        <taxon>Teleostei</taxon>
        <taxon>Ostariophysi</taxon>
        <taxon>Cypriniformes</taxon>
        <taxon>Cyprinidae</taxon>
        <taxon>Cyprininae</taxon>
        <taxon>Sinocyclocheilus</taxon>
    </lineage>
</organism>
<dbReference type="InterPro" id="IPR036612">
    <property type="entry name" value="KH_dom_type_1_sf"/>
</dbReference>
<feature type="domain" description="K Homology" evidence="4">
    <location>
        <begin position="153"/>
        <end position="223"/>
    </location>
</feature>
<dbReference type="SUPFAM" id="SSF54791">
    <property type="entry name" value="Eukaryotic type KH-domain (KH-domain type I)"/>
    <property type="match status" value="2"/>
</dbReference>
<dbReference type="GeneID" id="107550327"/>
<dbReference type="OrthoDB" id="442947at2759"/>